<accession>A0AAV0P9L0</accession>
<dbReference type="PANTHER" id="PTHR35096">
    <property type="entry name" value="BNAA08G28570D PROTEIN"/>
    <property type="match status" value="1"/>
</dbReference>
<dbReference type="AlphaFoldDB" id="A0AAV0P9L0"/>
<organism evidence="1 2">
    <name type="scientific">Linum tenue</name>
    <dbReference type="NCBI Taxonomy" id="586396"/>
    <lineage>
        <taxon>Eukaryota</taxon>
        <taxon>Viridiplantae</taxon>
        <taxon>Streptophyta</taxon>
        <taxon>Embryophyta</taxon>
        <taxon>Tracheophyta</taxon>
        <taxon>Spermatophyta</taxon>
        <taxon>Magnoliopsida</taxon>
        <taxon>eudicotyledons</taxon>
        <taxon>Gunneridae</taxon>
        <taxon>Pentapetalae</taxon>
        <taxon>rosids</taxon>
        <taxon>fabids</taxon>
        <taxon>Malpighiales</taxon>
        <taxon>Linaceae</taxon>
        <taxon>Linum</taxon>
    </lineage>
</organism>
<name>A0AAV0P9L0_9ROSI</name>
<evidence type="ECO:0000313" key="1">
    <source>
        <dbReference type="EMBL" id="CAI0466988.1"/>
    </source>
</evidence>
<protein>
    <submittedName>
        <fullName evidence="1">Uncharacterized protein</fullName>
    </submittedName>
</protein>
<proteinExistence type="predicted"/>
<reference evidence="1" key="1">
    <citation type="submission" date="2022-08" db="EMBL/GenBank/DDBJ databases">
        <authorList>
            <person name="Gutierrez-Valencia J."/>
        </authorList>
    </citation>
    <scope>NUCLEOTIDE SEQUENCE</scope>
</reference>
<dbReference type="EMBL" id="CAMGYJ010000008">
    <property type="protein sequence ID" value="CAI0466988.1"/>
    <property type="molecule type" value="Genomic_DNA"/>
</dbReference>
<dbReference type="PANTHER" id="PTHR35096:SF14">
    <property type="match status" value="1"/>
</dbReference>
<keyword evidence="2" id="KW-1185">Reference proteome</keyword>
<dbReference type="Proteomes" id="UP001154282">
    <property type="component" value="Unassembled WGS sequence"/>
</dbReference>
<gene>
    <name evidence="1" type="ORF">LITE_LOCUS37271</name>
</gene>
<evidence type="ECO:0000313" key="2">
    <source>
        <dbReference type="Proteomes" id="UP001154282"/>
    </source>
</evidence>
<comment type="caution">
    <text evidence="1">The sequence shown here is derived from an EMBL/GenBank/DDBJ whole genome shotgun (WGS) entry which is preliminary data.</text>
</comment>
<sequence>MVKTSFTLEEYESFLENPFMANFSIDQLNQIELLNALSTIELARPFRSTLEEEDYADGGELFRRSGDFSPSNDQVKRDLEALNWQECQVLAVETVGLAPAAAKNSSGATSSRKLRDLLVSPIKRRRRSRKRKWRNLDSIDGGSSVAGEDNYFHGGHEEREGTDIPSAAAVGGAEAAVGSASLYVDTYHWEL</sequence>